<organism evidence="12 13">
    <name type="scientific">Prauserella cavernicola</name>
    <dbReference type="NCBI Taxonomy" id="2800127"/>
    <lineage>
        <taxon>Bacteria</taxon>
        <taxon>Bacillati</taxon>
        <taxon>Actinomycetota</taxon>
        <taxon>Actinomycetes</taxon>
        <taxon>Pseudonocardiales</taxon>
        <taxon>Pseudonocardiaceae</taxon>
        <taxon>Prauserella</taxon>
    </lineage>
</organism>
<keyword evidence="3 10" id="KW-0812">Transmembrane</keyword>
<comment type="similarity">
    <text evidence="2">Belongs to the VKOR family.</text>
</comment>
<comment type="caution">
    <text evidence="12">The sequence shown here is derived from an EMBL/GenBank/DDBJ whole genome shotgun (WGS) entry which is preliminary data.</text>
</comment>
<keyword evidence="6" id="KW-0560">Oxidoreductase</keyword>
<dbReference type="Pfam" id="PF07884">
    <property type="entry name" value="VKOR"/>
    <property type="match status" value="1"/>
</dbReference>
<keyword evidence="4" id="KW-0874">Quinone</keyword>
<proteinExistence type="inferred from homology"/>
<accession>A0A934V9Q9</accession>
<evidence type="ECO:0000313" key="12">
    <source>
        <dbReference type="EMBL" id="MBK1789103.1"/>
    </source>
</evidence>
<dbReference type="AlphaFoldDB" id="A0A934V9Q9"/>
<dbReference type="GO" id="GO:0016491">
    <property type="term" value="F:oxidoreductase activity"/>
    <property type="evidence" value="ECO:0007669"/>
    <property type="project" value="UniProtKB-KW"/>
</dbReference>
<reference evidence="12" key="1">
    <citation type="submission" date="2020-12" db="EMBL/GenBank/DDBJ databases">
        <title>Prauserella sp. ASG 168, a novel actinomycete isolated from cave rock.</title>
        <authorList>
            <person name="Suriyachadkun C."/>
        </authorList>
    </citation>
    <scope>NUCLEOTIDE SEQUENCE</scope>
    <source>
        <strain evidence="12">ASG 168</strain>
    </source>
</reference>
<evidence type="ECO:0000256" key="6">
    <source>
        <dbReference type="ARBA" id="ARBA00023002"/>
    </source>
</evidence>
<keyword evidence="9" id="KW-0676">Redox-active center</keyword>
<evidence type="ECO:0000256" key="3">
    <source>
        <dbReference type="ARBA" id="ARBA00022692"/>
    </source>
</evidence>
<evidence type="ECO:0000313" key="13">
    <source>
        <dbReference type="Proteomes" id="UP000635245"/>
    </source>
</evidence>
<feature type="transmembrane region" description="Helical" evidence="10">
    <location>
        <begin position="21"/>
        <end position="42"/>
    </location>
</feature>
<keyword evidence="7 10" id="KW-0472">Membrane</keyword>
<feature type="domain" description="Vitamin K epoxide reductase" evidence="11">
    <location>
        <begin position="19"/>
        <end position="160"/>
    </location>
</feature>
<comment type="subcellular location">
    <subcellularLocation>
        <location evidence="1">Membrane</location>
        <topology evidence="1">Multi-pass membrane protein</topology>
    </subcellularLocation>
</comment>
<evidence type="ECO:0000256" key="2">
    <source>
        <dbReference type="ARBA" id="ARBA00006214"/>
    </source>
</evidence>
<feature type="transmembrane region" description="Helical" evidence="10">
    <location>
        <begin position="108"/>
        <end position="129"/>
    </location>
</feature>
<keyword evidence="13" id="KW-1185">Reference proteome</keyword>
<dbReference type="EMBL" id="JAENJH010000013">
    <property type="protein sequence ID" value="MBK1789103.1"/>
    <property type="molecule type" value="Genomic_DNA"/>
</dbReference>
<dbReference type="SMART" id="SM00756">
    <property type="entry name" value="VKc"/>
    <property type="match status" value="1"/>
</dbReference>
<gene>
    <name evidence="12" type="ORF">JHE00_32635</name>
</gene>
<feature type="transmembrane region" description="Helical" evidence="10">
    <location>
        <begin position="135"/>
        <end position="155"/>
    </location>
</feature>
<dbReference type="Gene3D" id="1.20.1440.130">
    <property type="entry name" value="VKOR domain"/>
    <property type="match status" value="1"/>
</dbReference>
<evidence type="ECO:0000256" key="7">
    <source>
        <dbReference type="ARBA" id="ARBA00023136"/>
    </source>
</evidence>
<keyword evidence="8" id="KW-1015">Disulfide bond</keyword>
<evidence type="ECO:0000256" key="4">
    <source>
        <dbReference type="ARBA" id="ARBA00022719"/>
    </source>
</evidence>
<dbReference type="InterPro" id="IPR012932">
    <property type="entry name" value="VKOR"/>
</dbReference>
<dbReference type="Proteomes" id="UP000635245">
    <property type="component" value="Unassembled WGS sequence"/>
</dbReference>
<feature type="transmembrane region" description="Helical" evidence="10">
    <location>
        <begin position="83"/>
        <end position="101"/>
    </location>
</feature>
<evidence type="ECO:0000256" key="8">
    <source>
        <dbReference type="ARBA" id="ARBA00023157"/>
    </source>
</evidence>
<dbReference type="InterPro" id="IPR041714">
    <property type="entry name" value="VKOR_Actinobacteria"/>
</dbReference>
<sequence length="208" mass="22160">MSAPATGPAVDTGAPARLRAIAAWVLTLGGIIGTGAAFVLTVEKIALLENPFYQPSCSIDSTLSCGSVMESAQAAAFGFPNPLLGLVGFPVVATVGVALLAGARLPRWFWLGLQAGTLFAVGFVHWLIAQSLYEIGALCPYCMIVWAVTIPIFWYTTVHNLAAGYLPGARALGETLARRHLSPLLLWLLLIAILIGQRFWSYWTGLFG</sequence>
<protein>
    <submittedName>
        <fullName evidence="12">Vitamin K epoxide reductase family protein</fullName>
    </submittedName>
</protein>
<feature type="transmembrane region" description="Helical" evidence="10">
    <location>
        <begin position="184"/>
        <end position="203"/>
    </location>
</feature>
<dbReference type="GO" id="GO:0016020">
    <property type="term" value="C:membrane"/>
    <property type="evidence" value="ECO:0007669"/>
    <property type="project" value="UniProtKB-SubCell"/>
</dbReference>
<evidence type="ECO:0000256" key="9">
    <source>
        <dbReference type="ARBA" id="ARBA00023284"/>
    </source>
</evidence>
<name>A0A934V9Q9_9PSEU</name>
<dbReference type="CDD" id="cd12922">
    <property type="entry name" value="VKOR_5"/>
    <property type="match status" value="1"/>
</dbReference>
<evidence type="ECO:0000256" key="1">
    <source>
        <dbReference type="ARBA" id="ARBA00004141"/>
    </source>
</evidence>
<dbReference type="InterPro" id="IPR038354">
    <property type="entry name" value="VKOR_sf"/>
</dbReference>
<keyword evidence="5 10" id="KW-1133">Transmembrane helix</keyword>
<dbReference type="RefSeq" id="WP_200325690.1">
    <property type="nucleotide sequence ID" value="NZ_JAENJH010000013.1"/>
</dbReference>
<evidence type="ECO:0000256" key="5">
    <source>
        <dbReference type="ARBA" id="ARBA00022989"/>
    </source>
</evidence>
<dbReference type="GO" id="GO:0048038">
    <property type="term" value="F:quinone binding"/>
    <property type="evidence" value="ECO:0007669"/>
    <property type="project" value="UniProtKB-KW"/>
</dbReference>
<evidence type="ECO:0000259" key="11">
    <source>
        <dbReference type="SMART" id="SM00756"/>
    </source>
</evidence>
<evidence type="ECO:0000256" key="10">
    <source>
        <dbReference type="SAM" id="Phobius"/>
    </source>
</evidence>